<keyword evidence="3 8" id="KW-0132">Cell division</keyword>
<evidence type="ECO:0000256" key="8">
    <source>
        <dbReference type="HAMAP-Rule" id="MF_00910"/>
    </source>
</evidence>
<dbReference type="InterPro" id="IPR011922">
    <property type="entry name" value="Cell_div_FtsL"/>
</dbReference>
<evidence type="ECO:0000256" key="7">
    <source>
        <dbReference type="ARBA" id="ARBA00023306"/>
    </source>
</evidence>
<evidence type="ECO:0000256" key="3">
    <source>
        <dbReference type="ARBA" id="ARBA00022618"/>
    </source>
</evidence>
<evidence type="ECO:0000256" key="1">
    <source>
        <dbReference type="ARBA" id="ARBA00004401"/>
    </source>
</evidence>
<protein>
    <recommendedName>
        <fullName evidence="8 9">Cell division protein FtsL</fullName>
    </recommendedName>
</protein>
<comment type="caution">
    <text evidence="10">The sequence shown here is derived from an EMBL/GenBank/DDBJ whole genome shotgun (WGS) entry which is preliminary data.</text>
</comment>
<dbReference type="GO" id="GO:0043093">
    <property type="term" value="P:FtsZ-dependent cytokinesis"/>
    <property type="evidence" value="ECO:0007669"/>
    <property type="project" value="UniProtKB-UniRule"/>
</dbReference>
<dbReference type="RefSeq" id="WP_007104041.1">
    <property type="nucleotide sequence ID" value="NZ_BAER01000033.1"/>
</dbReference>
<dbReference type="NCBIfam" id="TIGR02209">
    <property type="entry name" value="ftsL_broad"/>
    <property type="match status" value="1"/>
</dbReference>
<feature type="transmembrane region" description="Helical" evidence="8">
    <location>
        <begin position="23"/>
        <end position="41"/>
    </location>
</feature>
<evidence type="ECO:0000256" key="6">
    <source>
        <dbReference type="ARBA" id="ARBA00023136"/>
    </source>
</evidence>
<dbReference type="PANTHER" id="PTHR37479:SF1">
    <property type="entry name" value="CELL DIVISION PROTEIN FTSL"/>
    <property type="match status" value="1"/>
</dbReference>
<dbReference type="GO" id="GO:0005886">
    <property type="term" value="C:plasma membrane"/>
    <property type="evidence" value="ECO:0007669"/>
    <property type="project" value="UniProtKB-SubCell"/>
</dbReference>
<evidence type="ECO:0000313" key="11">
    <source>
        <dbReference type="Proteomes" id="UP000006322"/>
    </source>
</evidence>
<keyword evidence="5 8" id="KW-1133">Transmembrane helix</keyword>
<dbReference type="STRING" id="1129793.GPLA_1328"/>
<evidence type="ECO:0000313" key="10">
    <source>
        <dbReference type="EMBL" id="GAC32242.1"/>
    </source>
</evidence>
<dbReference type="EMBL" id="BAER01000033">
    <property type="protein sequence ID" value="GAC32242.1"/>
    <property type="molecule type" value="Genomic_DNA"/>
</dbReference>
<keyword evidence="8" id="KW-0997">Cell inner membrane</keyword>
<dbReference type="OrthoDB" id="6196803at2"/>
<reference evidence="11" key="1">
    <citation type="journal article" date="2014" name="Environ. Microbiol.">
        <title>Comparative genomics of the marine bacterial genus Glaciecola reveals the high degree of genomic diversity and genomic characteristic for cold adaptation.</title>
        <authorList>
            <person name="Qin Q.L."/>
            <person name="Xie B.B."/>
            <person name="Yu Y."/>
            <person name="Shu Y.L."/>
            <person name="Rong J.C."/>
            <person name="Zhang Y.J."/>
            <person name="Zhao D.L."/>
            <person name="Chen X.L."/>
            <person name="Zhang X.Y."/>
            <person name="Chen B."/>
            <person name="Zhou B.C."/>
            <person name="Zhang Y.Z."/>
        </authorList>
    </citation>
    <scope>NUCLEOTIDE SEQUENCE [LARGE SCALE GENOMIC DNA]</scope>
    <source>
        <strain evidence="11">LMG 21857</strain>
    </source>
</reference>
<comment type="function">
    <text evidence="8">Essential cell division protein. May link together the upstream cell division proteins, which are predominantly cytoplasmic, with the downstream cell division proteins, which are predominantly periplasmic.</text>
</comment>
<comment type="similarity">
    <text evidence="8">Belongs to the FtsL family.</text>
</comment>
<keyword evidence="2 8" id="KW-1003">Cell membrane</keyword>
<sequence length="106" mass="12062">MSAQETNFKLVGFLLADLARHPVRVLLFLSLLVSAGAVILGSHHNRQASIALERLMQKKDLLDVEWRNLILEQSALTEHNRIENLVSKQLGMRRPQAEEEVVVRIK</sequence>
<keyword evidence="11" id="KW-1185">Reference proteome</keyword>
<comment type="subcellular location">
    <subcellularLocation>
        <location evidence="8">Cell inner membrane</location>
        <topology evidence="8">Single-pass type II membrane protein</topology>
    </subcellularLocation>
    <subcellularLocation>
        <location evidence="1">Cell membrane</location>
        <topology evidence="1">Single-pass type II membrane protein</topology>
    </subcellularLocation>
    <text evidence="8">Localizes to the division septum where it forms a ring structure.</text>
</comment>
<keyword evidence="4 8" id="KW-0812">Transmembrane</keyword>
<dbReference type="GO" id="GO:0032153">
    <property type="term" value="C:cell division site"/>
    <property type="evidence" value="ECO:0007669"/>
    <property type="project" value="UniProtKB-UniRule"/>
</dbReference>
<comment type="subunit">
    <text evidence="8">Part of a complex composed of FtsB, FtsL and FtsQ.</text>
</comment>
<keyword evidence="7 8" id="KW-0131">Cell cycle</keyword>
<organism evidence="10 11">
    <name type="scientific">Paraglaciecola polaris LMG 21857</name>
    <dbReference type="NCBI Taxonomy" id="1129793"/>
    <lineage>
        <taxon>Bacteria</taxon>
        <taxon>Pseudomonadati</taxon>
        <taxon>Pseudomonadota</taxon>
        <taxon>Gammaproteobacteria</taxon>
        <taxon>Alteromonadales</taxon>
        <taxon>Alteromonadaceae</taxon>
        <taxon>Paraglaciecola</taxon>
    </lineage>
</organism>
<proteinExistence type="inferred from homology"/>
<gene>
    <name evidence="8 10" type="primary">ftsL</name>
    <name evidence="10" type="ORF">GPLA_1328</name>
</gene>
<dbReference type="Pfam" id="PF04999">
    <property type="entry name" value="FtsL"/>
    <property type="match status" value="1"/>
</dbReference>
<evidence type="ECO:0000256" key="5">
    <source>
        <dbReference type="ARBA" id="ARBA00022989"/>
    </source>
</evidence>
<evidence type="ECO:0000256" key="4">
    <source>
        <dbReference type="ARBA" id="ARBA00022692"/>
    </source>
</evidence>
<dbReference type="AlphaFoldDB" id="K6ZPL9"/>
<dbReference type="PANTHER" id="PTHR37479">
    <property type="entry name" value="CELL DIVISION PROTEIN FTSL"/>
    <property type="match status" value="1"/>
</dbReference>
<accession>K6ZPL9</accession>
<dbReference type="Proteomes" id="UP000006322">
    <property type="component" value="Unassembled WGS sequence"/>
</dbReference>
<evidence type="ECO:0000256" key="2">
    <source>
        <dbReference type="ARBA" id="ARBA00022475"/>
    </source>
</evidence>
<dbReference type="HAMAP" id="MF_00910">
    <property type="entry name" value="FtsL"/>
    <property type="match status" value="1"/>
</dbReference>
<evidence type="ECO:0000256" key="9">
    <source>
        <dbReference type="NCBIfam" id="TIGR02209"/>
    </source>
</evidence>
<keyword evidence="6 8" id="KW-0472">Membrane</keyword>
<name>K6ZPL9_9ALTE</name>